<dbReference type="WBParaSite" id="L893_g20646.t1">
    <property type="protein sequence ID" value="L893_g20646.t1"/>
    <property type="gene ID" value="L893_g20646"/>
</dbReference>
<accession>A0A1I7YXY3</accession>
<dbReference type="Proteomes" id="UP000095287">
    <property type="component" value="Unplaced"/>
</dbReference>
<proteinExistence type="predicted"/>
<dbReference type="AlphaFoldDB" id="A0A1I7YXY3"/>
<evidence type="ECO:0000313" key="1">
    <source>
        <dbReference type="Proteomes" id="UP000095287"/>
    </source>
</evidence>
<protein>
    <submittedName>
        <fullName evidence="2">F-box domain-containing protein</fullName>
    </submittedName>
</protein>
<sequence>MPFFVHRFISDFAMLTQQECIGSDLIYSLTPASMLTVMDRVPICFIEDVLLQLERLQVSSYGKFPQYPSIWGKVAARKCFRISATLAVFLVSKKEAVFYVTSNNKFVPLGDLEEFTVEVIQIYKSGQPTKDCYPMTKANLQLLQKHLRRGYPCGLTFDANFSGVALVEQLCLAPSRLTELQILNCQLLPTEILTQNINRGTLRCLLCSNGVHVTNEFFPVLLRFVASEQFEKLNFDSSSGPVSSRICLMGVINAFLSTPRRKKFSFVIPRLYEDCCSHLTTEDVQERVSVHFHPTKPLFYIYPSTIL</sequence>
<keyword evidence="1" id="KW-1185">Reference proteome</keyword>
<evidence type="ECO:0000313" key="2">
    <source>
        <dbReference type="WBParaSite" id="L893_g20646.t1"/>
    </source>
</evidence>
<organism evidence="1 2">
    <name type="scientific">Steinernema glaseri</name>
    <dbReference type="NCBI Taxonomy" id="37863"/>
    <lineage>
        <taxon>Eukaryota</taxon>
        <taxon>Metazoa</taxon>
        <taxon>Ecdysozoa</taxon>
        <taxon>Nematoda</taxon>
        <taxon>Chromadorea</taxon>
        <taxon>Rhabditida</taxon>
        <taxon>Tylenchina</taxon>
        <taxon>Panagrolaimomorpha</taxon>
        <taxon>Strongyloidoidea</taxon>
        <taxon>Steinernematidae</taxon>
        <taxon>Steinernema</taxon>
    </lineage>
</organism>
<reference evidence="2" key="1">
    <citation type="submission" date="2016-11" db="UniProtKB">
        <authorList>
            <consortium name="WormBaseParasite"/>
        </authorList>
    </citation>
    <scope>IDENTIFICATION</scope>
</reference>
<name>A0A1I7YXY3_9BILA</name>